<evidence type="ECO:0000256" key="1">
    <source>
        <dbReference type="SAM" id="SignalP"/>
    </source>
</evidence>
<dbReference type="AlphaFoldDB" id="A0A7I5EE05"/>
<evidence type="ECO:0000313" key="3">
    <source>
        <dbReference type="WBParaSite" id="HCON_00174720-00001"/>
    </source>
</evidence>
<reference evidence="3" key="1">
    <citation type="submission" date="2020-12" db="UniProtKB">
        <authorList>
            <consortium name="WormBaseParasite"/>
        </authorList>
    </citation>
    <scope>IDENTIFICATION</scope>
    <source>
        <strain evidence="3">MHco3</strain>
    </source>
</reference>
<evidence type="ECO:0000313" key="2">
    <source>
        <dbReference type="Proteomes" id="UP000025227"/>
    </source>
</evidence>
<protein>
    <submittedName>
        <fullName evidence="3">Secreted protein</fullName>
    </submittedName>
</protein>
<organism evidence="2 3">
    <name type="scientific">Haemonchus contortus</name>
    <name type="common">Barber pole worm</name>
    <dbReference type="NCBI Taxonomy" id="6289"/>
    <lineage>
        <taxon>Eukaryota</taxon>
        <taxon>Metazoa</taxon>
        <taxon>Ecdysozoa</taxon>
        <taxon>Nematoda</taxon>
        <taxon>Chromadorea</taxon>
        <taxon>Rhabditida</taxon>
        <taxon>Rhabditina</taxon>
        <taxon>Rhabditomorpha</taxon>
        <taxon>Strongyloidea</taxon>
        <taxon>Trichostrongylidae</taxon>
        <taxon>Haemonchus</taxon>
    </lineage>
</organism>
<accession>A0A7I5EE05</accession>
<keyword evidence="1" id="KW-0732">Signal</keyword>
<dbReference type="OrthoDB" id="5873131at2759"/>
<dbReference type="WBParaSite" id="HCON_00174720-00001">
    <property type="protein sequence ID" value="HCON_00174720-00001"/>
    <property type="gene ID" value="HCON_00174720"/>
</dbReference>
<feature type="signal peptide" evidence="1">
    <location>
        <begin position="1"/>
        <end position="20"/>
    </location>
</feature>
<feature type="chain" id="PRO_5029472006" evidence="1">
    <location>
        <begin position="21"/>
        <end position="81"/>
    </location>
</feature>
<keyword evidence="2" id="KW-1185">Reference proteome</keyword>
<proteinExistence type="predicted"/>
<sequence>MHRNLAVVIYVLLLTPQLHCLRGALFRSGRSFRLQPSSFSGSETPEGIKGIVVFSETLNRQETDEKELTRSSDRMGLRQWS</sequence>
<name>A0A7I5EE05_HAECO</name>
<dbReference type="Proteomes" id="UP000025227">
    <property type="component" value="Unplaced"/>
</dbReference>